<dbReference type="InterPro" id="IPR036390">
    <property type="entry name" value="WH_DNA-bd_sf"/>
</dbReference>
<dbReference type="AlphaFoldDB" id="A0A517YP68"/>
<reference evidence="2 3" key="1">
    <citation type="submission" date="2019-02" db="EMBL/GenBank/DDBJ databases">
        <title>Deep-cultivation of Planctomycetes and their phenomic and genomic characterization uncovers novel biology.</title>
        <authorList>
            <person name="Wiegand S."/>
            <person name="Jogler M."/>
            <person name="Boedeker C."/>
            <person name="Pinto D."/>
            <person name="Vollmers J."/>
            <person name="Rivas-Marin E."/>
            <person name="Kohn T."/>
            <person name="Peeters S.H."/>
            <person name="Heuer A."/>
            <person name="Rast P."/>
            <person name="Oberbeckmann S."/>
            <person name="Bunk B."/>
            <person name="Jeske O."/>
            <person name="Meyerdierks A."/>
            <person name="Storesund J.E."/>
            <person name="Kallscheuer N."/>
            <person name="Luecker S."/>
            <person name="Lage O.M."/>
            <person name="Pohl T."/>
            <person name="Merkel B.J."/>
            <person name="Hornburger P."/>
            <person name="Mueller R.-W."/>
            <person name="Bruemmer F."/>
            <person name="Labrenz M."/>
            <person name="Spormann A.M."/>
            <person name="Op den Camp H."/>
            <person name="Overmann J."/>
            <person name="Amann R."/>
            <person name="Jetten M.S.M."/>
            <person name="Mascher T."/>
            <person name="Medema M.H."/>
            <person name="Devos D.P."/>
            <person name="Kaster A.-K."/>
            <person name="Ovreas L."/>
            <person name="Rohde M."/>
            <person name="Galperin M.Y."/>
            <person name="Jogler C."/>
        </authorList>
    </citation>
    <scope>NUCLEOTIDE SEQUENCE [LARGE SCALE GENOMIC DNA]</scope>
    <source>
        <strain evidence="2 3">KS4</strain>
    </source>
</reference>
<gene>
    <name evidence="2" type="primary">yusO</name>
    <name evidence="2" type="ORF">KS4_00460</name>
</gene>
<name>A0A517YP68_9BACT</name>
<dbReference type="GO" id="GO:0006950">
    <property type="term" value="P:response to stress"/>
    <property type="evidence" value="ECO:0007669"/>
    <property type="project" value="TreeGrafter"/>
</dbReference>
<dbReference type="Proteomes" id="UP000317369">
    <property type="component" value="Chromosome"/>
</dbReference>
<dbReference type="EMBL" id="CP036425">
    <property type="protein sequence ID" value="QDU32018.1"/>
    <property type="molecule type" value="Genomic_DNA"/>
</dbReference>
<dbReference type="PANTHER" id="PTHR33164">
    <property type="entry name" value="TRANSCRIPTIONAL REGULATOR, MARR FAMILY"/>
    <property type="match status" value="1"/>
</dbReference>
<dbReference type="PANTHER" id="PTHR33164:SF43">
    <property type="entry name" value="HTH-TYPE TRANSCRIPTIONAL REPRESSOR YETL"/>
    <property type="match status" value="1"/>
</dbReference>
<organism evidence="2 3">
    <name type="scientific">Poriferisphaera corsica</name>
    <dbReference type="NCBI Taxonomy" id="2528020"/>
    <lineage>
        <taxon>Bacteria</taxon>
        <taxon>Pseudomonadati</taxon>
        <taxon>Planctomycetota</taxon>
        <taxon>Phycisphaerae</taxon>
        <taxon>Phycisphaerales</taxon>
        <taxon>Phycisphaeraceae</taxon>
        <taxon>Poriferisphaera</taxon>
    </lineage>
</organism>
<sequence>MEQRLKEIIDVSEELGDCLVFNAISRVDRAGKDALSGLTGRQIHVVVGLSKIEPCSLKAAAKRMGVSDASASVMVDTLVGKGMLRRVRDEHDRRKVLISLTDEVRQSMEEIDEEIWATYVRFTKKLDDDVLDRWHAVMGELKEVLDECRDEFE</sequence>
<dbReference type="InterPro" id="IPR036388">
    <property type="entry name" value="WH-like_DNA-bd_sf"/>
</dbReference>
<dbReference type="PROSITE" id="PS50995">
    <property type="entry name" value="HTH_MARR_2"/>
    <property type="match status" value="1"/>
</dbReference>
<dbReference type="SUPFAM" id="SSF46785">
    <property type="entry name" value="Winged helix' DNA-binding domain"/>
    <property type="match status" value="1"/>
</dbReference>
<proteinExistence type="predicted"/>
<dbReference type="SMART" id="SM00347">
    <property type="entry name" value="HTH_MARR"/>
    <property type="match status" value="1"/>
</dbReference>
<dbReference type="Pfam" id="PF01047">
    <property type="entry name" value="MarR"/>
    <property type="match status" value="1"/>
</dbReference>
<accession>A0A517YP68</accession>
<evidence type="ECO:0000313" key="3">
    <source>
        <dbReference type="Proteomes" id="UP000317369"/>
    </source>
</evidence>
<dbReference type="GO" id="GO:0003700">
    <property type="term" value="F:DNA-binding transcription factor activity"/>
    <property type="evidence" value="ECO:0007669"/>
    <property type="project" value="InterPro"/>
</dbReference>
<dbReference type="Gene3D" id="1.10.10.10">
    <property type="entry name" value="Winged helix-like DNA-binding domain superfamily/Winged helix DNA-binding domain"/>
    <property type="match status" value="1"/>
</dbReference>
<keyword evidence="3" id="KW-1185">Reference proteome</keyword>
<evidence type="ECO:0000313" key="2">
    <source>
        <dbReference type="EMBL" id="QDU32018.1"/>
    </source>
</evidence>
<dbReference type="InterPro" id="IPR000835">
    <property type="entry name" value="HTH_MarR-typ"/>
</dbReference>
<dbReference type="InterPro" id="IPR039422">
    <property type="entry name" value="MarR/SlyA-like"/>
</dbReference>
<dbReference type="RefSeq" id="WP_234698891.1">
    <property type="nucleotide sequence ID" value="NZ_CP036425.1"/>
</dbReference>
<feature type="domain" description="HTH marR-type" evidence="1">
    <location>
        <begin position="1"/>
        <end position="150"/>
    </location>
</feature>
<evidence type="ECO:0000259" key="1">
    <source>
        <dbReference type="PROSITE" id="PS50995"/>
    </source>
</evidence>
<protein>
    <submittedName>
        <fullName evidence="2">Putative HTH-type transcriptional regulator YusO</fullName>
    </submittedName>
</protein>
<dbReference type="KEGG" id="pcor:KS4_00460"/>